<evidence type="ECO:0000256" key="4">
    <source>
        <dbReference type="ARBA" id="ARBA00023136"/>
    </source>
</evidence>
<feature type="transmembrane region" description="Helical" evidence="5">
    <location>
        <begin position="75"/>
        <end position="97"/>
    </location>
</feature>
<feature type="transmembrane region" description="Helical" evidence="5">
    <location>
        <begin position="103"/>
        <end position="126"/>
    </location>
</feature>
<evidence type="ECO:0000313" key="7">
    <source>
        <dbReference type="Proteomes" id="UP000005950"/>
    </source>
</evidence>
<evidence type="ECO:0000256" key="5">
    <source>
        <dbReference type="SAM" id="Phobius"/>
    </source>
</evidence>
<keyword evidence="2 5" id="KW-0812">Transmembrane</keyword>
<feature type="transmembrane region" description="Helical" evidence="5">
    <location>
        <begin position="7"/>
        <end position="28"/>
    </location>
</feature>
<name>B9Y7E0_9FIRM</name>
<organism evidence="6 7">
    <name type="scientific">Holdemania filiformis DSM 12042</name>
    <dbReference type="NCBI Taxonomy" id="545696"/>
    <lineage>
        <taxon>Bacteria</taxon>
        <taxon>Bacillati</taxon>
        <taxon>Bacillota</taxon>
        <taxon>Erysipelotrichia</taxon>
        <taxon>Erysipelotrichales</taxon>
        <taxon>Erysipelotrichaceae</taxon>
        <taxon>Holdemania</taxon>
    </lineage>
</organism>
<evidence type="ECO:0000313" key="6">
    <source>
        <dbReference type="EMBL" id="EEF68098.1"/>
    </source>
</evidence>
<feature type="transmembrane region" description="Helical" evidence="5">
    <location>
        <begin position="233"/>
        <end position="251"/>
    </location>
</feature>
<dbReference type="HOGENOM" id="CLU_709634_0_0_9"/>
<feature type="transmembrane region" description="Helical" evidence="5">
    <location>
        <begin position="40"/>
        <end position="63"/>
    </location>
</feature>
<keyword evidence="3 5" id="KW-1133">Transmembrane helix</keyword>
<keyword evidence="4 5" id="KW-0472">Membrane</keyword>
<dbReference type="PANTHER" id="PTHR43424:SF1">
    <property type="entry name" value="LOCUS PUTATIVE PROTEIN 1-RELATED"/>
    <property type="match status" value="1"/>
</dbReference>
<accession>B9Y7E0</accession>
<dbReference type="RefSeq" id="WP_006058925.1">
    <property type="nucleotide sequence ID" value="NZ_GG657556.1"/>
</dbReference>
<dbReference type="EMBL" id="ACCF01000096">
    <property type="protein sequence ID" value="EEF68098.1"/>
    <property type="molecule type" value="Genomic_DNA"/>
</dbReference>
<evidence type="ECO:0000256" key="2">
    <source>
        <dbReference type="ARBA" id="ARBA00022692"/>
    </source>
</evidence>
<dbReference type="PANTHER" id="PTHR43424">
    <property type="entry name" value="LOCUS PUTATIVE PROTEIN 1-RELATED"/>
    <property type="match status" value="1"/>
</dbReference>
<feature type="transmembrane region" description="Helical" evidence="5">
    <location>
        <begin position="192"/>
        <end position="213"/>
    </location>
</feature>
<dbReference type="OrthoDB" id="3249502at2"/>
<dbReference type="AlphaFoldDB" id="B9Y7E0"/>
<dbReference type="Pfam" id="PF01943">
    <property type="entry name" value="Polysacc_synt"/>
    <property type="match status" value="1"/>
</dbReference>
<reference evidence="6 7" key="1">
    <citation type="submission" date="2008-12" db="EMBL/GenBank/DDBJ databases">
        <authorList>
            <person name="Fulton L."/>
            <person name="Clifton S."/>
            <person name="Fulton B."/>
            <person name="Xu J."/>
            <person name="Minx P."/>
            <person name="Pepin K.H."/>
            <person name="Johnson M."/>
            <person name="Bhonagiri V."/>
            <person name="Nash W.E."/>
            <person name="Mardis E.R."/>
            <person name="Wilson R.K."/>
        </authorList>
    </citation>
    <scope>NUCLEOTIDE SEQUENCE [LARGE SCALE GENOMIC DNA]</scope>
    <source>
        <strain evidence="6 7">DSM 12042</strain>
    </source>
</reference>
<gene>
    <name evidence="6" type="ORF">HOLDEFILI_01735</name>
</gene>
<proteinExistence type="predicted"/>
<protein>
    <submittedName>
        <fullName evidence="6">Polysaccharide biosynthesis protein</fullName>
    </submittedName>
</protein>
<dbReference type="eggNOG" id="COG2244">
    <property type="taxonomic scope" value="Bacteria"/>
</dbReference>
<feature type="transmembrane region" description="Helical" evidence="5">
    <location>
        <begin position="133"/>
        <end position="152"/>
    </location>
</feature>
<feature type="transmembrane region" description="Helical" evidence="5">
    <location>
        <begin position="272"/>
        <end position="295"/>
    </location>
</feature>
<sequence>MRLTKEYWIAIICKLCVIITEFLITVFINRGLGIYVKGEYSYIIKVVEVLYIFFSFGIGQTYSTFKRSKGEDMKNLFVALGLSHTILIILFGGLYIFLVKPEYGISIVLLTAIAVLKVIVSMIAVIEKSITRNVLQAVINSVYMIGLFLLYISRTANLITVLFCYGISDVIRIVILMVLYKMKPSLKGINKEIIKAIYITGFITMLVMLLTSINYSVDTIMLKKMTSSYHTGIYSVGVSLANMFLLIPDAFKEVLFGDSTRKDFSQKTAFSAIKVSLLISVVVLIGFFMFGKWFISLFYGIDYLPSYTVTLILFLGCFSLVLFKILQPIYISHGKQTRAAFFLMCSAIANIVANFFVIPKYNENGAAIASVLSYTICGLLFLLDYLRMNKIGSKNIH</sequence>
<reference evidence="6 7" key="2">
    <citation type="submission" date="2009-02" db="EMBL/GenBank/DDBJ databases">
        <title>Draft genome sequence of Holdemania filiformis DSM 12042.</title>
        <authorList>
            <person name="Sudarsanam P."/>
            <person name="Ley R."/>
            <person name="Guruge J."/>
            <person name="Turnbaugh P.J."/>
            <person name="Mahowald M."/>
            <person name="Liep D."/>
            <person name="Gordon J."/>
        </authorList>
    </citation>
    <scope>NUCLEOTIDE SEQUENCE [LARGE SCALE GENOMIC DNA]</scope>
    <source>
        <strain evidence="6 7">DSM 12042</strain>
    </source>
</reference>
<feature type="transmembrane region" description="Helical" evidence="5">
    <location>
        <begin position="307"/>
        <end position="327"/>
    </location>
</feature>
<dbReference type="GO" id="GO:0016020">
    <property type="term" value="C:membrane"/>
    <property type="evidence" value="ECO:0007669"/>
    <property type="project" value="UniProtKB-SubCell"/>
</dbReference>
<dbReference type="InterPro" id="IPR052556">
    <property type="entry name" value="PolySynth_Transporter"/>
</dbReference>
<feature type="transmembrane region" description="Helical" evidence="5">
    <location>
        <begin position="365"/>
        <end position="386"/>
    </location>
</feature>
<evidence type="ECO:0000256" key="1">
    <source>
        <dbReference type="ARBA" id="ARBA00004141"/>
    </source>
</evidence>
<dbReference type="Proteomes" id="UP000005950">
    <property type="component" value="Unassembled WGS sequence"/>
</dbReference>
<dbReference type="STRING" id="545696.HOLDEFILI_01735"/>
<feature type="transmembrane region" description="Helical" evidence="5">
    <location>
        <begin position="339"/>
        <end position="359"/>
    </location>
</feature>
<evidence type="ECO:0000256" key="3">
    <source>
        <dbReference type="ARBA" id="ARBA00022989"/>
    </source>
</evidence>
<dbReference type="InterPro" id="IPR002797">
    <property type="entry name" value="Polysacc_synth"/>
</dbReference>
<comment type="subcellular location">
    <subcellularLocation>
        <location evidence="1">Membrane</location>
        <topology evidence="1">Multi-pass membrane protein</topology>
    </subcellularLocation>
</comment>
<feature type="transmembrane region" description="Helical" evidence="5">
    <location>
        <begin position="158"/>
        <end position="180"/>
    </location>
</feature>
<comment type="caution">
    <text evidence="6">The sequence shown here is derived from an EMBL/GenBank/DDBJ whole genome shotgun (WGS) entry which is preliminary data.</text>
</comment>